<dbReference type="EMBL" id="FQZU01000003">
    <property type="protein sequence ID" value="SHI94577.1"/>
    <property type="molecule type" value="Genomic_DNA"/>
</dbReference>
<proteinExistence type="predicted"/>
<accession>A0A1M6FA85</accession>
<feature type="domain" description="MaoC-like" evidence="1">
    <location>
        <begin position="11"/>
        <end position="131"/>
    </location>
</feature>
<dbReference type="Gene3D" id="3.10.129.10">
    <property type="entry name" value="Hotdog Thioesterase"/>
    <property type="match status" value="1"/>
</dbReference>
<dbReference type="AlphaFoldDB" id="A0A1M6FA85"/>
<sequence>MVETLPVEKMKERIGQELGVSDWVQIDQDRINKFADCTEDHQWIHVDEKMAAEGPFGTTIAHGFLSLSLIPFLSGDNMVLPEGTVMAINYGLNKVRFINPVKVGSKVRDRVVLTNVEEKSGNRVLVTTTNTIEIDGEDKPACIAESLAMFFVQ</sequence>
<evidence type="ECO:0000313" key="3">
    <source>
        <dbReference type="Proteomes" id="UP000183994"/>
    </source>
</evidence>
<dbReference type="InterPro" id="IPR002539">
    <property type="entry name" value="MaoC-like_dom"/>
</dbReference>
<dbReference type="InterPro" id="IPR029069">
    <property type="entry name" value="HotDog_dom_sf"/>
</dbReference>
<dbReference type="RefSeq" id="WP_015948618.1">
    <property type="nucleotide sequence ID" value="NZ_FQZU01000003.1"/>
</dbReference>
<dbReference type="Proteomes" id="UP000183994">
    <property type="component" value="Unassembled WGS sequence"/>
</dbReference>
<organism evidence="2 3">
    <name type="scientific">Desulfatibacillum alkenivorans DSM 16219</name>
    <dbReference type="NCBI Taxonomy" id="1121393"/>
    <lineage>
        <taxon>Bacteria</taxon>
        <taxon>Pseudomonadati</taxon>
        <taxon>Thermodesulfobacteriota</taxon>
        <taxon>Desulfobacteria</taxon>
        <taxon>Desulfobacterales</taxon>
        <taxon>Desulfatibacillaceae</taxon>
        <taxon>Desulfatibacillum</taxon>
    </lineage>
</organism>
<dbReference type="PANTHER" id="PTHR42993:SF1">
    <property type="entry name" value="MAOC-LIKE DEHYDRATASE DOMAIN-CONTAINING PROTEIN"/>
    <property type="match status" value="1"/>
</dbReference>
<gene>
    <name evidence="2" type="ORF">SAMN02745216_00762</name>
</gene>
<dbReference type="CDD" id="cd03450">
    <property type="entry name" value="NodN"/>
    <property type="match status" value="1"/>
</dbReference>
<name>A0A1M6FA85_9BACT</name>
<dbReference type="STRING" id="1121393.SAMN02745216_00762"/>
<evidence type="ECO:0000313" key="2">
    <source>
        <dbReference type="EMBL" id="SHI94577.1"/>
    </source>
</evidence>
<dbReference type="SUPFAM" id="SSF54637">
    <property type="entry name" value="Thioesterase/thiol ester dehydrase-isomerase"/>
    <property type="match status" value="1"/>
</dbReference>
<dbReference type="PANTHER" id="PTHR42993">
    <property type="entry name" value="MAOC-LIKE DEHYDRATASE DOMAIN-CONTAINING PROTEIN"/>
    <property type="match status" value="1"/>
</dbReference>
<reference evidence="3" key="1">
    <citation type="submission" date="2016-11" db="EMBL/GenBank/DDBJ databases">
        <authorList>
            <person name="Varghese N."/>
            <person name="Submissions S."/>
        </authorList>
    </citation>
    <scope>NUCLEOTIDE SEQUENCE [LARGE SCALE GENOMIC DNA]</scope>
    <source>
        <strain evidence="3">DSM 16219</strain>
    </source>
</reference>
<evidence type="ECO:0000259" key="1">
    <source>
        <dbReference type="Pfam" id="PF01575"/>
    </source>
</evidence>
<dbReference type="InterPro" id="IPR039375">
    <property type="entry name" value="NodN-like"/>
</dbReference>
<protein>
    <submittedName>
        <fullName evidence="2">Acyl dehydratase</fullName>
    </submittedName>
</protein>
<keyword evidence="3" id="KW-1185">Reference proteome</keyword>
<dbReference type="Pfam" id="PF01575">
    <property type="entry name" value="MaoC_dehydratas"/>
    <property type="match status" value="1"/>
</dbReference>